<evidence type="ECO:0000313" key="1">
    <source>
        <dbReference type="EMBL" id="KAK3178423.1"/>
    </source>
</evidence>
<keyword evidence="2" id="KW-1185">Reference proteome</keyword>
<dbReference type="Proteomes" id="UP001276659">
    <property type="component" value="Unassembled WGS sequence"/>
</dbReference>
<dbReference type="EMBL" id="JASNWA010000003">
    <property type="protein sequence ID" value="KAK3178423.1"/>
    <property type="molecule type" value="Genomic_DNA"/>
</dbReference>
<gene>
    <name evidence="1" type="ORF">OEA41_000558</name>
</gene>
<sequence>MGAAHTLARRMFWSDNFLWKEDVEGRMMTVMLSERDIIVDAEAVGRGACPSSHLQYGPKTFESSVYKFKSLRMPPNNGATPGGYVGLALFTGALVWSAFSKKSPISLRESDESKRKKKLAEVRAKKAKIQRQAALLRARTAAIDEIRRKAKYRQQQERDAISKFLIKRACRSFATHSLHFVLPFAGTALAGSLEVANFADIAQSTADFTDIMSSLDDLTDTIDNISNVDGLGGLHDTYNSLSDIGTMDTSHYDMSQLSSWSANADQTLTVLTEQNNGLEACAQQYPDIFSNAPDPGLFHHELQFGDTGSSRFDTNLTDAYGNPLTSSASGTLHPINDSSITIPATEAKTKFW</sequence>
<reference evidence="1" key="1">
    <citation type="submission" date="2022-11" db="EMBL/GenBank/DDBJ databases">
        <title>Chromosomal genome sequence assembly and mating type (MAT) locus characterization of the leprose asexual lichenized fungus Lepraria neglecta (Nyl.) Erichsen.</title>
        <authorList>
            <person name="Allen J.L."/>
            <person name="Pfeffer B."/>
        </authorList>
    </citation>
    <scope>NUCLEOTIDE SEQUENCE</scope>
    <source>
        <strain evidence="1">Allen 5258</strain>
    </source>
</reference>
<proteinExistence type="predicted"/>
<evidence type="ECO:0000313" key="2">
    <source>
        <dbReference type="Proteomes" id="UP001276659"/>
    </source>
</evidence>
<protein>
    <submittedName>
        <fullName evidence="1">Uncharacterized protein</fullName>
    </submittedName>
</protein>
<comment type="caution">
    <text evidence="1">The sequence shown here is derived from an EMBL/GenBank/DDBJ whole genome shotgun (WGS) entry which is preliminary data.</text>
</comment>
<organism evidence="1 2">
    <name type="scientific">Lepraria neglecta</name>
    <dbReference type="NCBI Taxonomy" id="209136"/>
    <lineage>
        <taxon>Eukaryota</taxon>
        <taxon>Fungi</taxon>
        <taxon>Dikarya</taxon>
        <taxon>Ascomycota</taxon>
        <taxon>Pezizomycotina</taxon>
        <taxon>Lecanoromycetes</taxon>
        <taxon>OSLEUM clade</taxon>
        <taxon>Lecanoromycetidae</taxon>
        <taxon>Lecanorales</taxon>
        <taxon>Lecanorineae</taxon>
        <taxon>Stereocaulaceae</taxon>
        <taxon>Lepraria</taxon>
    </lineage>
</organism>
<name>A0AAE0DRF3_9LECA</name>
<dbReference type="AlphaFoldDB" id="A0AAE0DRF3"/>
<accession>A0AAE0DRF3</accession>